<name>A0A4P7A1L1_9BACL</name>
<feature type="transmembrane region" description="Helical" evidence="1">
    <location>
        <begin position="6"/>
        <end position="22"/>
    </location>
</feature>
<accession>A0A4P7A1L1</accession>
<keyword evidence="1" id="KW-1133">Transmembrane helix</keyword>
<dbReference type="RefSeq" id="WP_134211407.1">
    <property type="nucleotide sequence ID" value="NZ_CP038015.1"/>
</dbReference>
<sequence>MGFWKLFFSFIITYTLSNLTFLHMEFFHYKIFSELTVINLAKLLIELFIFACIYMTVYFLFEHAPKWVMRYKYDLAEKERLKQ</sequence>
<protein>
    <submittedName>
        <fullName evidence="2">Uncharacterized protein</fullName>
    </submittedName>
</protein>
<feature type="transmembrane region" description="Helical" evidence="1">
    <location>
        <begin position="43"/>
        <end position="61"/>
    </location>
</feature>
<organism evidence="2 3">
    <name type="scientific">Paenisporosarcina antarctica</name>
    <dbReference type="NCBI Taxonomy" id="417367"/>
    <lineage>
        <taxon>Bacteria</taxon>
        <taxon>Bacillati</taxon>
        <taxon>Bacillota</taxon>
        <taxon>Bacilli</taxon>
        <taxon>Bacillales</taxon>
        <taxon>Caryophanaceae</taxon>
        <taxon>Paenisporosarcina</taxon>
    </lineage>
</organism>
<keyword evidence="1" id="KW-0472">Membrane</keyword>
<evidence type="ECO:0000313" key="2">
    <source>
        <dbReference type="EMBL" id="QBP42742.1"/>
    </source>
</evidence>
<keyword evidence="3" id="KW-1185">Reference proteome</keyword>
<dbReference type="OrthoDB" id="2456042at2"/>
<proteinExistence type="predicted"/>
<keyword evidence="1" id="KW-0812">Transmembrane</keyword>
<dbReference type="Proteomes" id="UP000294292">
    <property type="component" value="Chromosome"/>
</dbReference>
<evidence type="ECO:0000313" key="3">
    <source>
        <dbReference type="Proteomes" id="UP000294292"/>
    </source>
</evidence>
<evidence type="ECO:0000256" key="1">
    <source>
        <dbReference type="SAM" id="Phobius"/>
    </source>
</evidence>
<dbReference type="AlphaFoldDB" id="A0A4P7A1L1"/>
<gene>
    <name evidence="2" type="ORF">E2636_17055</name>
</gene>
<reference evidence="2 3" key="1">
    <citation type="submission" date="2019-03" db="EMBL/GenBank/DDBJ databases">
        <title>Complete genome sequence of Paenisporosarcina antarctica CGMCC 1.6503T.</title>
        <authorList>
            <person name="Rong J.-C."/>
            <person name="Chi N.-Y."/>
            <person name="Zhang Q.-F."/>
        </authorList>
    </citation>
    <scope>NUCLEOTIDE SEQUENCE [LARGE SCALE GENOMIC DNA]</scope>
    <source>
        <strain evidence="2 3">CGMCC 1.6503</strain>
    </source>
</reference>
<dbReference type="KEGG" id="panc:E2636_17055"/>
<dbReference type="EMBL" id="CP038015">
    <property type="protein sequence ID" value="QBP42742.1"/>
    <property type="molecule type" value="Genomic_DNA"/>
</dbReference>